<evidence type="ECO:0000256" key="4">
    <source>
        <dbReference type="ARBA" id="ARBA00022723"/>
    </source>
</evidence>
<comment type="caution">
    <text evidence="11">The sequence shown here is derived from an EMBL/GenBank/DDBJ whole genome shotgun (WGS) entry which is preliminary data.</text>
</comment>
<dbReference type="GO" id="GO:0005737">
    <property type="term" value="C:cytoplasm"/>
    <property type="evidence" value="ECO:0007669"/>
    <property type="project" value="UniProtKB-SubCell"/>
</dbReference>
<dbReference type="SMART" id="SM00355">
    <property type="entry name" value="ZnF_C2H2"/>
    <property type="match status" value="4"/>
</dbReference>
<keyword evidence="12" id="KW-1185">Reference proteome</keyword>
<organism evidence="11 12">
    <name type="scientific">Apophysomyces ossiformis</name>
    <dbReference type="NCBI Taxonomy" id="679940"/>
    <lineage>
        <taxon>Eukaryota</taxon>
        <taxon>Fungi</taxon>
        <taxon>Fungi incertae sedis</taxon>
        <taxon>Mucoromycota</taxon>
        <taxon>Mucoromycotina</taxon>
        <taxon>Mucoromycetes</taxon>
        <taxon>Mucorales</taxon>
        <taxon>Mucorineae</taxon>
        <taxon>Mucoraceae</taxon>
        <taxon>Apophysomyces</taxon>
    </lineage>
</organism>
<evidence type="ECO:0000256" key="8">
    <source>
        <dbReference type="ARBA" id="ARBA00034126"/>
    </source>
</evidence>
<dbReference type="PROSITE" id="PS00028">
    <property type="entry name" value="ZINC_FINGER_C2H2_1"/>
    <property type="match status" value="2"/>
</dbReference>
<evidence type="ECO:0000256" key="3">
    <source>
        <dbReference type="ARBA" id="ARBA00022517"/>
    </source>
</evidence>
<dbReference type="SUPFAM" id="SSF57667">
    <property type="entry name" value="beta-beta-alpha zinc fingers"/>
    <property type="match status" value="3"/>
</dbReference>
<dbReference type="GO" id="GO:0030687">
    <property type="term" value="C:preribosome, large subunit precursor"/>
    <property type="evidence" value="ECO:0007669"/>
    <property type="project" value="TreeGrafter"/>
</dbReference>
<keyword evidence="6" id="KW-0863">Zinc-finger</keyword>
<keyword evidence="4" id="KW-0479">Metal-binding</keyword>
<feature type="region of interest" description="Disordered" evidence="9">
    <location>
        <begin position="159"/>
        <end position="193"/>
    </location>
</feature>
<protein>
    <recommendedName>
        <fullName evidence="10">C2H2-type domain-containing protein</fullName>
    </recommendedName>
</protein>
<dbReference type="PANTHER" id="PTHR13182:SF8">
    <property type="entry name" value="CYTOPLASMIC 60S SUBUNIT BIOGENESIS FACTOR ZNF622"/>
    <property type="match status" value="1"/>
</dbReference>
<evidence type="ECO:0000256" key="9">
    <source>
        <dbReference type="SAM" id="MobiDB-lite"/>
    </source>
</evidence>
<dbReference type="InterPro" id="IPR022755">
    <property type="entry name" value="Znf_C2H2_jaz"/>
</dbReference>
<comment type="similarity">
    <text evidence="8">Belongs to the REI1 family.</text>
</comment>
<gene>
    <name evidence="11" type="ORF">EC973_004996</name>
</gene>
<dbReference type="Pfam" id="PF12171">
    <property type="entry name" value="zf-C2H2_jaz"/>
    <property type="match status" value="1"/>
</dbReference>
<reference evidence="11" key="1">
    <citation type="submission" date="2020-01" db="EMBL/GenBank/DDBJ databases">
        <title>Genome Sequencing of Three Apophysomyces-Like Fungal Strains Confirms a Novel Fungal Genus in the Mucoromycota with divergent Burkholderia-like Endosymbiotic Bacteria.</title>
        <authorList>
            <person name="Stajich J.E."/>
            <person name="Macias A.M."/>
            <person name="Carter-House D."/>
            <person name="Lovett B."/>
            <person name="Kasson L.R."/>
            <person name="Berry K."/>
            <person name="Grigoriev I."/>
            <person name="Chang Y."/>
            <person name="Spatafora J."/>
            <person name="Kasson M.T."/>
        </authorList>
    </citation>
    <scope>NUCLEOTIDE SEQUENCE</scope>
    <source>
        <strain evidence="11">NRRL A-21654</strain>
    </source>
</reference>
<feature type="domain" description="C2H2-type" evidence="10">
    <location>
        <begin position="143"/>
        <end position="165"/>
    </location>
</feature>
<dbReference type="Proteomes" id="UP000605846">
    <property type="component" value="Unassembled WGS sequence"/>
</dbReference>
<evidence type="ECO:0000259" key="10">
    <source>
        <dbReference type="PROSITE" id="PS00028"/>
    </source>
</evidence>
<evidence type="ECO:0000313" key="12">
    <source>
        <dbReference type="Proteomes" id="UP000605846"/>
    </source>
</evidence>
<dbReference type="GO" id="GO:0042273">
    <property type="term" value="P:ribosomal large subunit biogenesis"/>
    <property type="evidence" value="ECO:0007669"/>
    <property type="project" value="UniProtKB-ARBA"/>
</dbReference>
<feature type="domain" description="C2H2-type" evidence="10">
    <location>
        <begin position="77"/>
        <end position="99"/>
    </location>
</feature>
<dbReference type="PANTHER" id="PTHR13182">
    <property type="entry name" value="ZINC FINGER PROTEIN 622"/>
    <property type="match status" value="1"/>
</dbReference>
<dbReference type="EMBL" id="JABAYA010000286">
    <property type="protein sequence ID" value="KAF7721269.1"/>
    <property type="molecule type" value="Genomic_DNA"/>
</dbReference>
<keyword evidence="7" id="KW-0862">Zinc</keyword>
<dbReference type="GO" id="GO:0003676">
    <property type="term" value="F:nucleic acid binding"/>
    <property type="evidence" value="ECO:0007669"/>
    <property type="project" value="InterPro"/>
</dbReference>
<keyword evidence="5" id="KW-0677">Repeat</keyword>
<evidence type="ECO:0000256" key="6">
    <source>
        <dbReference type="ARBA" id="ARBA00022771"/>
    </source>
</evidence>
<keyword evidence="3" id="KW-0690">Ribosome biogenesis</keyword>
<dbReference type="InterPro" id="IPR040025">
    <property type="entry name" value="Znf622/Rei1/Reh1"/>
</dbReference>
<dbReference type="InterPro" id="IPR013087">
    <property type="entry name" value="Znf_C2H2_type"/>
</dbReference>
<keyword evidence="2" id="KW-0963">Cytoplasm</keyword>
<dbReference type="InterPro" id="IPR041661">
    <property type="entry name" value="ZN622/Rei1/Reh1_Znf-C2H2"/>
</dbReference>
<dbReference type="GO" id="GO:0008270">
    <property type="term" value="F:zinc ion binding"/>
    <property type="evidence" value="ECO:0007669"/>
    <property type="project" value="UniProtKB-KW"/>
</dbReference>
<dbReference type="OrthoDB" id="19329at2759"/>
<sequence length="455" mass="51798">MNYLCNTYNADGYLSLYGCKVFVLYKRFKFPVLLEAAFEITASPTSAPKIFIPRLDGFHIGMVDQSSTKPASGLYTCISCQVAFDSAEIQRIHYRSDWHRYNLKRKVADLPPVTADQFQQKTQAQKTAEAREIQTKDEFNGYCNACRKSFGTQNAYTNHLQSRKHKEAASKNQNGPLKPIMKAPESTESSSPDVDMIITDETTEEELLAKIDEKIKTAQRLEETDCLFCSHKSDTFEDNIEHMTAIHSFFIPDIEYLVDLRGLIKYLGEKISVGNVCLYCNGKGRGYRSLEAVRAHMTDKGHCMIAYEDDDDAAELVDFYDFSSSYPQLGEGEDIDAELSTLTQSLQLAEDDMSLVLPSGAVVGHRHLKRYYDQRLKPEETRDSVLINKLIGQYSDAQFESLRSSGHRSRLMITDGQKATRTTEAFKDKRTHEDYKTRVGIQTNKLQKYFRAQII</sequence>
<dbReference type="Gene3D" id="3.30.160.60">
    <property type="entry name" value="Classic Zinc Finger"/>
    <property type="match status" value="1"/>
</dbReference>
<dbReference type="SMART" id="SM00451">
    <property type="entry name" value="ZnF_U1"/>
    <property type="match status" value="2"/>
</dbReference>
<dbReference type="AlphaFoldDB" id="A0A8H7BE70"/>
<evidence type="ECO:0000256" key="5">
    <source>
        <dbReference type="ARBA" id="ARBA00022737"/>
    </source>
</evidence>
<evidence type="ECO:0000256" key="1">
    <source>
        <dbReference type="ARBA" id="ARBA00004496"/>
    </source>
</evidence>
<dbReference type="InterPro" id="IPR003604">
    <property type="entry name" value="Matrin/U1-like-C_Znf_C2H2"/>
</dbReference>
<evidence type="ECO:0000313" key="11">
    <source>
        <dbReference type="EMBL" id="KAF7721269.1"/>
    </source>
</evidence>
<comment type="subcellular location">
    <subcellularLocation>
        <location evidence="1">Cytoplasm</location>
    </subcellularLocation>
</comment>
<dbReference type="InterPro" id="IPR036236">
    <property type="entry name" value="Znf_C2H2_sf"/>
</dbReference>
<accession>A0A8H7BE70</accession>
<name>A0A8H7BE70_9FUNG</name>
<proteinExistence type="inferred from homology"/>
<dbReference type="Pfam" id="PF12756">
    <property type="entry name" value="zf-C2H2_2"/>
    <property type="match status" value="1"/>
</dbReference>
<evidence type="ECO:0000256" key="7">
    <source>
        <dbReference type="ARBA" id="ARBA00022833"/>
    </source>
</evidence>
<evidence type="ECO:0000256" key="2">
    <source>
        <dbReference type="ARBA" id="ARBA00022490"/>
    </source>
</evidence>